<evidence type="ECO:0000313" key="2">
    <source>
        <dbReference type="Proteomes" id="UP000294325"/>
    </source>
</evidence>
<reference evidence="1 2" key="1">
    <citation type="submission" date="2019-03" db="EMBL/GenBank/DDBJ databases">
        <title>The genome sequence of Nitrosococcus wardiae strain D1FHST reveals the archetypal metabolic capacity of ammonia-oxidizing Gammaproteobacteria.</title>
        <authorList>
            <person name="Wang L."/>
            <person name="Lim C.K."/>
            <person name="Hanson T.E."/>
            <person name="Dang H."/>
            <person name="Klotz M.G."/>
        </authorList>
    </citation>
    <scope>NUCLEOTIDE SEQUENCE [LARGE SCALE GENOMIC DNA]</scope>
    <source>
        <strain evidence="1 2">D1FHS</strain>
    </source>
</reference>
<sequence length="62" mass="7413">MGVILLKYLPQALMQIVPLIAKEIERRRLQENENDALELAIVRRKRKRMGKEIEEIVRENQE</sequence>
<dbReference type="EMBL" id="CP038033">
    <property type="protein sequence ID" value="QBQ54951.1"/>
    <property type="molecule type" value="Genomic_DNA"/>
</dbReference>
<organism evidence="1 2">
    <name type="scientific">Nitrosococcus wardiae</name>
    <dbReference type="NCBI Taxonomy" id="1814290"/>
    <lineage>
        <taxon>Bacteria</taxon>
        <taxon>Pseudomonadati</taxon>
        <taxon>Pseudomonadota</taxon>
        <taxon>Gammaproteobacteria</taxon>
        <taxon>Chromatiales</taxon>
        <taxon>Chromatiaceae</taxon>
        <taxon>Nitrosococcus</taxon>
    </lineage>
</organism>
<keyword evidence="2" id="KW-1185">Reference proteome</keyword>
<protein>
    <submittedName>
        <fullName evidence="1">Uncharacterized protein</fullName>
    </submittedName>
</protein>
<dbReference type="RefSeq" id="WP_134358183.1">
    <property type="nucleotide sequence ID" value="NZ_CP038033.1"/>
</dbReference>
<dbReference type="KEGG" id="nwr:E3U44_10805"/>
<proteinExistence type="predicted"/>
<name>A0A4P7BY38_9GAMM</name>
<gene>
    <name evidence="1" type="ORF">E3U44_10805</name>
</gene>
<evidence type="ECO:0000313" key="1">
    <source>
        <dbReference type="EMBL" id="QBQ54951.1"/>
    </source>
</evidence>
<dbReference type="Proteomes" id="UP000294325">
    <property type="component" value="Chromosome"/>
</dbReference>
<dbReference type="AlphaFoldDB" id="A0A4P7BY38"/>
<accession>A0A4P7BY38</accession>